<feature type="domain" description="Cytochrome c-552/4" evidence="5">
    <location>
        <begin position="159"/>
        <end position="198"/>
    </location>
</feature>
<feature type="domain" description="Doubled CXXCH motif" evidence="4">
    <location>
        <begin position="296"/>
        <end position="326"/>
    </location>
</feature>
<dbReference type="SUPFAM" id="SSF48695">
    <property type="entry name" value="Multiheme cytochromes"/>
    <property type="match status" value="1"/>
</dbReference>
<dbReference type="InterPro" id="IPR010177">
    <property type="entry name" value="Paired_CXXCH_1"/>
</dbReference>
<evidence type="ECO:0000259" key="5">
    <source>
        <dbReference type="Pfam" id="PF13435"/>
    </source>
</evidence>
<dbReference type="SUPFAM" id="SSF48452">
    <property type="entry name" value="TPR-like"/>
    <property type="match status" value="1"/>
</dbReference>
<evidence type="ECO:0000256" key="3">
    <source>
        <dbReference type="SAM" id="SignalP"/>
    </source>
</evidence>
<dbReference type="InterPro" id="IPR019734">
    <property type="entry name" value="TPR_rpt"/>
</dbReference>
<sequence>MIARLSALLLALTFGPAIAQETPAYVGSAQCASCHAAEAETWKGSHHGLAWTEPSQDTIVADFDNSSFEGNGMTVKFSHDDKGYHARVTERDGVTTDYTVHSVIGIAPLQQYIFETEPGRLQSFDVVWDDDLKKWYHLYPDQELPPSDGLHWTGSYKNWNARCAECHATGFEKNYDPETRNYHSIQAEIGVGCEACHGPGSKHLEWVENRIPVSIAGLDAHGFTMPTDGGAEKWIQQCAGCHSRREAFGEGNPLPGTPYHDAYRLSLLTPGLYHSDGQILQEVYEYGSFLQSKMYAKGVSCMNCHDPHSAQLVADGNAVCLQCHSPAGNPDFPTLPLKEFDSPAHHFHKEGSEGALCRNCHMVEQTYMGIDERADHSFRIPRPDLAAETGAPDACTTCHKDQTAEWAATKIEEWYPDSEKRGPHFGTTIARMQTEPAGAVPSLAALARDKNSPDIVRATALYLLEAAADPKLAGSTSALLRDPSPIVRSSAARLQRAAAPEDSVKYLSPLLTDPVRLVRFAAAQEFLSLPTAGLSQSVGSNLKRAMDEWRGSLGNRLDFPETHLVLGGLALTMRNLTAATGAFREVVRLDPQRVEAWVMLVRIAAAQNGPDAARRVVDEALAINPEDPALRDLRSQL</sequence>
<feature type="signal peptide" evidence="3">
    <location>
        <begin position="1"/>
        <end position="19"/>
    </location>
</feature>
<dbReference type="PANTHER" id="PTHR35038">
    <property type="entry name" value="DISSIMILATORY SULFITE REDUCTASE SIRA"/>
    <property type="match status" value="1"/>
</dbReference>
<dbReference type="Proteomes" id="UP001269144">
    <property type="component" value="Unassembled WGS sequence"/>
</dbReference>
<name>A0ABU2HXC8_9RHOB</name>
<dbReference type="InterPro" id="IPR036280">
    <property type="entry name" value="Multihaem_cyt_sf"/>
</dbReference>
<dbReference type="Gene3D" id="1.25.10.10">
    <property type="entry name" value="Leucine-rich Repeat Variant"/>
    <property type="match status" value="1"/>
</dbReference>
<evidence type="ECO:0000256" key="1">
    <source>
        <dbReference type="ARBA" id="ARBA00022729"/>
    </source>
</evidence>
<dbReference type="Pfam" id="PF13435">
    <property type="entry name" value="Cytochrome_C554"/>
    <property type="match status" value="2"/>
</dbReference>
<dbReference type="EMBL" id="JAVQLW010000003">
    <property type="protein sequence ID" value="MDS9469397.1"/>
    <property type="molecule type" value="Genomic_DNA"/>
</dbReference>
<dbReference type="Pfam" id="PF14559">
    <property type="entry name" value="TPR_19"/>
    <property type="match status" value="1"/>
</dbReference>
<comment type="caution">
    <text evidence="6">The sequence shown here is derived from an EMBL/GenBank/DDBJ whole genome shotgun (WGS) entry which is preliminary data.</text>
</comment>
<dbReference type="Gene3D" id="1.10.1130.10">
    <property type="entry name" value="Flavocytochrome C3, Chain A"/>
    <property type="match status" value="2"/>
</dbReference>
<dbReference type="PROSITE" id="PS50005">
    <property type="entry name" value="TPR"/>
    <property type="match status" value="1"/>
</dbReference>
<dbReference type="PANTHER" id="PTHR35038:SF8">
    <property type="entry name" value="C-TYPE POLYHEME CYTOCHROME OMCC"/>
    <property type="match status" value="1"/>
</dbReference>
<dbReference type="InterPro" id="IPR011990">
    <property type="entry name" value="TPR-like_helical_dom_sf"/>
</dbReference>
<accession>A0ABU2HXC8</accession>
<evidence type="ECO:0000313" key="7">
    <source>
        <dbReference type="Proteomes" id="UP001269144"/>
    </source>
</evidence>
<feature type="chain" id="PRO_5045648103" evidence="3">
    <location>
        <begin position="20"/>
        <end position="637"/>
    </location>
</feature>
<organism evidence="6 7">
    <name type="scientific">Paracoccus aurantius</name>
    <dbReference type="NCBI Taxonomy" id="3073814"/>
    <lineage>
        <taxon>Bacteria</taxon>
        <taxon>Pseudomonadati</taxon>
        <taxon>Pseudomonadota</taxon>
        <taxon>Alphaproteobacteria</taxon>
        <taxon>Rhodobacterales</taxon>
        <taxon>Paracoccaceae</taxon>
        <taxon>Paracoccus</taxon>
    </lineage>
</organism>
<keyword evidence="7" id="KW-1185">Reference proteome</keyword>
<reference evidence="7" key="1">
    <citation type="submission" date="2023-07" db="EMBL/GenBank/DDBJ databases">
        <title>Paracoccus sp. MBLB3053 whole genome sequence.</title>
        <authorList>
            <person name="Hwang C.Y."/>
            <person name="Cho E.-S."/>
            <person name="Seo M.-J."/>
        </authorList>
    </citation>
    <scope>NUCLEOTIDE SEQUENCE [LARGE SCALE GENOMIC DNA]</scope>
    <source>
        <strain evidence="7">MBLB3053</strain>
    </source>
</reference>
<dbReference type="InterPro" id="IPR051829">
    <property type="entry name" value="Multiheme_Cytochr_ET"/>
</dbReference>
<evidence type="ECO:0000313" key="6">
    <source>
        <dbReference type="EMBL" id="MDS9469397.1"/>
    </source>
</evidence>
<keyword evidence="2" id="KW-0802">TPR repeat</keyword>
<dbReference type="Pfam" id="PF09699">
    <property type="entry name" value="Paired_CXXCH_1"/>
    <property type="match status" value="1"/>
</dbReference>
<dbReference type="InterPro" id="IPR023155">
    <property type="entry name" value="Cyt_c-552/4"/>
</dbReference>
<protein>
    <submittedName>
        <fullName evidence="6">Multiheme c-type cytochrome</fullName>
    </submittedName>
</protein>
<dbReference type="RefSeq" id="WP_311162005.1">
    <property type="nucleotide sequence ID" value="NZ_JAVQLW010000003.1"/>
</dbReference>
<keyword evidence="1 3" id="KW-0732">Signal</keyword>
<dbReference type="InterPro" id="IPR011989">
    <property type="entry name" value="ARM-like"/>
</dbReference>
<evidence type="ECO:0000259" key="4">
    <source>
        <dbReference type="Pfam" id="PF09699"/>
    </source>
</evidence>
<feature type="domain" description="Cytochrome c-552/4" evidence="5">
    <location>
        <begin position="30"/>
        <end position="57"/>
    </location>
</feature>
<gene>
    <name evidence="6" type="ORF">RGQ15_17680</name>
</gene>
<proteinExistence type="predicted"/>
<evidence type="ECO:0000256" key="2">
    <source>
        <dbReference type="PROSITE-ProRule" id="PRU00339"/>
    </source>
</evidence>
<dbReference type="Gene3D" id="1.25.40.10">
    <property type="entry name" value="Tetratricopeptide repeat domain"/>
    <property type="match status" value="1"/>
</dbReference>
<dbReference type="Gene3D" id="3.90.10.10">
    <property type="entry name" value="Cytochrome C3"/>
    <property type="match status" value="1"/>
</dbReference>
<feature type="repeat" description="TPR" evidence="2">
    <location>
        <begin position="560"/>
        <end position="593"/>
    </location>
</feature>